<dbReference type="GO" id="GO:0008677">
    <property type="term" value="F:2-dehydropantoate 2-reductase activity"/>
    <property type="evidence" value="ECO:0007669"/>
    <property type="project" value="UniProtKB-EC"/>
</dbReference>
<dbReference type="InterPro" id="IPR013332">
    <property type="entry name" value="KPR_N"/>
</dbReference>
<dbReference type="AlphaFoldDB" id="A0A1H3MHS7"/>
<dbReference type="GO" id="GO:0050661">
    <property type="term" value="F:NADP binding"/>
    <property type="evidence" value="ECO:0007669"/>
    <property type="project" value="TreeGrafter"/>
</dbReference>
<dbReference type="NCBIfam" id="TIGR00745">
    <property type="entry name" value="apbA_panE"/>
    <property type="match status" value="1"/>
</dbReference>
<dbReference type="Pfam" id="PF02558">
    <property type="entry name" value="ApbA"/>
    <property type="match status" value="1"/>
</dbReference>
<proteinExistence type="inferred from homology"/>
<dbReference type="SUPFAM" id="SSF51735">
    <property type="entry name" value="NAD(P)-binding Rossmann-fold domains"/>
    <property type="match status" value="1"/>
</dbReference>
<feature type="domain" description="Ketopantoate reductase C-terminal" evidence="13">
    <location>
        <begin position="178"/>
        <end position="302"/>
    </location>
</feature>
<feature type="domain" description="Ketopantoate reductase N-terminal" evidence="12">
    <location>
        <begin position="3"/>
        <end position="152"/>
    </location>
</feature>
<evidence type="ECO:0000259" key="13">
    <source>
        <dbReference type="Pfam" id="PF08546"/>
    </source>
</evidence>
<dbReference type="GO" id="GO:0005737">
    <property type="term" value="C:cytoplasm"/>
    <property type="evidence" value="ECO:0007669"/>
    <property type="project" value="TreeGrafter"/>
</dbReference>
<evidence type="ECO:0000256" key="1">
    <source>
        <dbReference type="ARBA" id="ARBA00002919"/>
    </source>
</evidence>
<sequence>MKISIIGSGAMGCLFGYYLVKAKAEVTLIDTWQEHIEAIDKNGLTIMDGEHIDHVHIKAFSEAYQQTEKMDLIIIFVKAYDTRNALEKSLHLIGEDTRIMTLQNGVGNIEVISEFVSKEKIIGGTTAHGAMLKEKGVVVHAGRGKTRIGRIEGENGKTEEAIRTLFNESKIDTDIEKNIDGLIWDKLLVNAGINGLTAILNIANGKLLEREETEILMKNLVMEAISVAEKAKIQISYPDPLHHVKAVAKATGNNRSSMLQDLNRGKKTEIEYINGAIARKGKELGIPTPYNDFLQQLVKAKEKLS</sequence>
<dbReference type="InterPro" id="IPR036291">
    <property type="entry name" value="NAD(P)-bd_dom_sf"/>
</dbReference>
<dbReference type="EC" id="1.1.1.169" evidence="4 11"/>
<evidence type="ECO:0000256" key="8">
    <source>
        <dbReference type="ARBA" id="ARBA00023002"/>
    </source>
</evidence>
<dbReference type="GO" id="GO:0015940">
    <property type="term" value="P:pantothenate biosynthetic process"/>
    <property type="evidence" value="ECO:0007669"/>
    <property type="project" value="UniProtKB-UniPathway"/>
</dbReference>
<evidence type="ECO:0000259" key="12">
    <source>
        <dbReference type="Pfam" id="PF02558"/>
    </source>
</evidence>
<keyword evidence="15" id="KW-1185">Reference proteome</keyword>
<dbReference type="FunFam" id="1.10.1040.10:FF:000017">
    <property type="entry name" value="2-dehydropantoate 2-reductase"/>
    <property type="match status" value="1"/>
</dbReference>
<dbReference type="STRING" id="159292.SAMN05192546_104145"/>
<evidence type="ECO:0000313" key="15">
    <source>
        <dbReference type="Proteomes" id="UP000199230"/>
    </source>
</evidence>
<dbReference type="InterPro" id="IPR008927">
    <property type="entry name" value="6-PGluconate_DH-like_C_sf"/>
</dbReference>
<evidence type="ECO:0000256" key="3">
    <source>
        <dbReference type="ARBA" id="ARBA00007870"/>
    </source>
</evidence>
<keyword evidence="8 11" id="KW-0560">Oxidoreductase</keyword>
<dbReference type="OrthoDB" id="9793586at2"/>
<comment type="similarity">
    <text evidence="3 11">Belongs to the ketopantoate reductase family.</text>
</comment>
<evidence type="ECO:0000256" key="7">
    <source>
        <dbReference type="ARBA" id="ARBA00022857"/>
    </source>
</evidence>
<dbReference type="Pfam" id="PF08546">
    <property type="entry name" value="ApbA_C"/>
    <property type="match status" value="1"/>
</dbReference>
<dbReference type="RefSeq" id="WP_093312654.1">
    <property type="nucleotide sequence ID" value="NZ_FNPV01000004.1"/>
</dbReference>
<evidence type="ECO:0000256" key="4">
    <source>
        <dbReference type="ARBA" id="ARBA00013014"/>
    </source>
</evidence>
<reference evidence="14 15" key="1">
    <citation type="submission" date="2016-10" db="EMBL/GenBank/DDBJ databases">
        <authorList>
            <person name="de Groot N.N."/>
        </authorList>
    </citation>
    <scope>NUCLEOTIDE SEQUENCE [LARGE SCALE GENOMIC DNA]</scope>
    <source>
        <strain evidence="14 15">APO</strain>
    </source>
</reference>
<protein>
    <recommendedName>
        <fullName evidence="5 11">2-dehydropantoate 2-reductase</fullName>
        <ecNumber evidence="4 11">1.1.1.169</ecNumber>
    </recommendedName>
    <alternativeName>
        <fullName evidence="9 11">Ketopantoate reductase</fullName>
    </alternativeName>
</protein>
<keyword evidence="6 11" id="KW-0566">Pantothenate biosynthesis</keyword>
<dbReference type="InterPro" id="IPR050838">
    <property type="entry name" value="Ketopantoate_reductase"/>
</dbReference>
<dbReference type="InterPro" id="IPR013752">
    <property type="entry name" value="KPA_reductase"/>
</dbReference>
<comment type="function">
    <text evidence="1 11">Catalyzes the NADPH-dependent reduction of ketopantoate into pantoic acid.</text>
</comment>
<comment type="catalytic activity">
    <reaction evidence="10 11">
        <text>(R)-pantoate + NADP(+) = 2-dehydropantoate + NADPH + H(+)</text>
        <dbReference type="Rhea" id="RHEA:16233"/>
        <dbReference type="ChEBI" id="CHEBI:11561"/>
        <dbReference type="ChEBI" id="CHEBI:15378"/>
        <dbReference type="ChEBI" id="CHEBI:15980"/>
        <dbReference type="ChEBI" id="CHEBI:57783"/>
        <dbReference type="ChEBI" id="CHEBI:58349"/>
        <dbReference type="EC" id="1.1.1.169"/>
    </reaction>
</comment>
<evidence type="ECO:0000256" key="9">
    <source>
        <dbReference type="ARBA" id="ARBA00032024"/>
    </source>
</evidence>
<gene>
    <name evidence="14" type="ORF">SAMN05192546_104145</name>
</gene>
<dbReference type="EMBL" id="FNPV01000004">
    <property type="protein sequence ID" value="SDY76257.1"/>
    <property type="molecule type" value="Genomic_DNA"/>
</dbReference>
<dbReference type="InterPro" id="IPR003710">
    <property type="entry name" value="ApbA"/>
</dbReference>
<dbReference type="PANTHER" id="PTHR43765:SF2">
    <property type="entry name" value="2-DEHYDROPANTOATE 2-REDUCTASE"/>
    <property type="match status" value="1"/>
</dbReference>
<dbReference type="SUPFAM" id="SSF48179">
    <property type="entry name" value="6-phosphogluconate dehydrogenase C-terminal domain-like"/>
    <property type="match status" value="1"/>
</dbReference>
<evidence type="ECO:0000313" key="14">
    <source>
        <dbReference type="EMBL" id="SDY76257.1"/>
    </source>
</evidence>
<dbReference type="Gene3D" id="1.10.1040.10">
    <property type="entry name" value="N-(1-d-carboxylethyl)-l-norvaline Dehydrogenase, domain 2"/>
    <property type="match status" value="1"/>
</dbReference>
<dbReference type="InterPro" id="IPR013328">
    <property type="entry name" value="6PGD_dom2"/>
</dbReference>
<evidence type="ECO:0000256" key="6">
    <source>
        <dbReference type="ARBA" id="ARBA00022655"/>
    </source>
</evidence>
<dbReference type="Gene3D" id="3.40.50.720">
    <property type="entry name" value="NAD(P)-binding Rossmann-like Domain"/>
    <property type="match status" value="1"/>
</dbReference>
<comment type="pathway">
    <text evidence="2 11">Cofactor biosynthesis; (R)-pantothenate biosynthesis; (R)-pantoate from 3-methyl-2-oxobutanoate: step 2/2.</text>
</comment>
<evidence type="ECO:0000256" key="11">
    <source>
        <dbReference type="RuleBase" id="RU362068"/>
    </source>
</evidence>
<dbReference type="UniPathway" id="UPA00028">
    <property type="reaction ID" value="UER00004"/>
</dbReference>
<evidence type="ECO:0000256" key="10">
    <source>
        <dbReference type="ARBA" id="ARBA00048793"/>
    </source>
</evidence>
<organism evidence="14 15">
    <name type="scientific">Tindallia californiensis</name>
    <dbReference type="NCBI Taxonomy" id="159292"/>
    <lineage>
        <taxon>Bacteria</taxon>
        <taxon>Bacillati</taxon>
        <taxon>Bacillota</taxon>
        <taxon>Clostridia</taxon>
        <taxon>Peptostreptococcales</taxon>
        <taxon>Tindalliaceae</taxon>
        <taxon>Tindallia</taxon>
    </lineage>
</organism>
<dbReference type="PANTHER" id="PTHR43765">
    <property type="entry name" value="2-DEHYDROPANTOATE 2-REDUCTASE-RELATED"/>
    <property type="match status" value="1"/>
</dbReference>
<name>A0A1H3MHS7_9FIRM</name>
<accession>A0A1H3MHS7</accession>
<dbReference type="Proteomes" id="UP000199230">
    <property type="component" value="Unassembled WGS sequence"/>
</dbReference>
<evidence type="ECO:0000256" key="2">
    <source>
        <dbReference type="ARBA" id="ARBA00004994"/>
    </source>
</evidence>
<keyword evidence="7 11" id="KW-0521">NADP</keyword>
<evidence type="ECO:0000256" key="5">
    <source>
        <dbReference type="ARBA" id="ARBA00019465"/>
    </source>
</evidence>